<protein>
    <recommendedName>
        <fullName evidence="4">Tudor domain-containing protein</fullName>
    </recommendedName>
</protein>
<feature type="compositionally biased region" description="Polar residues" evidence="1">
    <location>
        <begin position="22"/>
        <end position="32"/>
    </location>
</feature>
<evidence type="ECO:0000313" key="3">
    <source>
        <dbReference type="Proteomes" id="UP000094527"/>
    </source>
</evidence>
<dbReference type="EMBL" id="LJIJ01001020">
    <property type="protein sequence ID" value="ODM93336.1"/>
    <property type="molecule type" value="Genomic_DNA"/>
</dbReference>
<proteinExistence type="predicted"/>
<gene>
    <name evidence="2" type="ORF">Ocin01_13344</name>
</gene>
<evidence type="ECO:0008006" key="4">
    <source>
        <dbReference type="Google" id="ProtNLM"/>
    </source>
</evidence>
<name>A0A1D2MJT6_ORCCI</name>
<sequence>MSSTPEKRGLGRGRGRAKLTISFRSRSPSPETITGRRLPPPPDIEEFINIPQERPSSSLQKELNPTPTRSPPEGNVKEDDGGTSQPGLEDMELKLAGEELADSVSFFKSVKREQHMKGYNSCLLDISIPEIPESARDDGILSHFCEAFGDDDDTEKVEEEQQVVKKIETVKFPTKFVIRDGRYFLEDEGQGRTILPERGGTYCELLFMDKNDVWYVRPKAEVTGYNKKNHIPPSKKNIAELLFDLEVYYGVECWTEETFEVPPAKRGLAWYPKVGEVVVVRIARKNPVANLGYVRKIEFQRARVLGLMKHGARVELLDDFGEGGISFANIFEIRPEFVMIPPQMFTCELADMELLSNRKIVHSVLSECSLPDKSWIFRLEFRGKYSDVGLALVNVYTELSVDLEDRMDVKNFVLKNASNVLSPYNHLLNSSATCRAIRGDSDANLWLHFDDDRDLREIIYKELERVRPSFDSLYQLCSLSVANILSHDENWERVYVAELPDIASGSVSRLCRVKLLDFMEEGEFKDEKGDIHKVYEKTVVIVDNMDVGTTHAIYPSQLLPLSVLSPDLCYIPPLALLVHLKNVKDMQHGNERVRNLLLNKELRVVLIYEWPDNIFPPEIAVYPTDDDELEKIPNDNQHNRVSGLGLVIVNEKLGSPYSWEDRKLAKRRMQKLQKFAMKTESTKQKDLYDNPKFTGDMFQFDV</sequence>
<reference evidence="2 3" key="1">
    <citation type="journal article" date="2016" name="Genome Biol. Evol.">
        <title>Gene Family Evolution Reflects Adaptation to Soil Environmental Stressors in the Genome of the Collembolan Orchesella cincta.</title>
        <authorList>
            <person name="Faddeeva-Vakhrusheva A."/>
            <person name="Derks M.F."/>
            <person name="Anvar S.Y."/>
            <person name="Agamennone V."/>
            <person name="Suring W."/>
            <person name="Smit S."/>
            <person name="van Straalen N.M."/>
            <person name="Roelofs D."/>
        </authorList>
    </citation>
    <scope>NUCLEOTIDE SEQUENCE [LARGE SCALE GENOMIC DNA]</scope>
    <source>
        <tissue evidence="2">Mixed pool</tissue>
    </source>
</reference>
<evidence type="ECO:0000256" key="1">
    <source>
        <dbReference type="SAM" id="MobiDB-lite"/>
    </source>
</evidence>
<evidence type="ECO:0000313" key="2">
    <source>
        <dbReference type="EMBL" id="ODM93336.1"/>
    </source>
</evidence>
<keyword evidence="3" id="KW-1185">Reference proteome</keyword>
<feature type="region of interest" description="Disordered" evidence="1">
    <location>
        <begin position="1"/>
        <end position="88"/>
    </location>
</feature>
<comment type="caution">
    <text evidence="2">The sequence shown here is derived from an EMBL/GenBank/DDBJ whole genome shotgun (WGS) entry which is preliminary data.</text>
</comment>
<feature type="compositionally biased region" description="Polar residues" evidence="1">
    <location>
        <begin position="54"/>
        <end position="67"/>
    </location>
</feature>
<organism evidence="2 3">
    <name type="scientific">Orchesella cincta</name>
    <name type="common">Springtail</name>
    <name type="synonym">Podura cincta</name>
    <dbReference type="NCBI Taxonomy" id="48709"/>
    <lineage>
        <taxon>Eukaryota</taxon>
        <taxon>Metazoa</taxon>
        <taxon>Ecdysozoa</taxon>
        <taxon>Arthropoda</taxon>
        <taxon>Hexapoda</taxon>
        <taxon>Collembola</taxon>
        <taxon>Entomobryomorpha</taxon>
        <taxon>Entomobryoidea</taxon>
        <taxon>Orchesellidae</taxon>
        <taxon>Orchesellinae</taxon>
        <taxon>Orchesella</taxon>
    </lineage>
</organism>
<accession>A0A1D2MJT6</accession>
<dbReference type="Proteomes" id="UP000094527">
    <property type="component" value="Unassembled WGS sequence"/>
</dbReference>
<dbReference type="AlphaFoldDB" id="A0A1D2MJT6"/>